<dbReference type="InterPro" id="IPR002110">
    <property type="entry name" value="Ankyrin_rpt"/>
</dbReference>
<name>A0A8S9UIR3_PHYIN</name>
<comment type="caution">
    <text evidence="1">The sequence shown here is derived from an EMBL/GenBank/DDBJ whole genome shotgun (WGS) entry which is preliminary data.</text>
</comment>
<dbReference type="InterPro" id="IPR052050">
    <property type="entry name" value="SecEffector_AnkRepeat"/>
</dbReference>
<gene>
    <name evidence="1" type="ORF">GN958_ATG09733</name>
</gene>
<dbReference type="EMBL" id="JAACNO010001405">
    <property type="protein sequence ID" value="KAF4140885.1"/>
    <property type="molecule type" value="Genomic_DNA"/>
</dbReference>
<dbReference type="InterPro" id="IPR036770">
    <property type="entry name" value="Ankyrin_rpt-contain_sf"/>
</dbReference>
<dbReference type="PANTHER" id="PTHR46586">
    <property type="entry name" value="ANKYRIN REPEAT-CONTAINING PROTEIN"/>
    <property type="match status" value="1"/>
</dbReference>
<dbReference type="Proteomes" id="UP000704712">
    <property type="component" value="Unassembled WGS sequence"/>
</dbReference>
<sequence length="188" mass="21044">MDALRIAAVNGHLEVVKWLMTNRHEAFELDAIMNRVASERHLAILNGYTNIAPRGARIMTIDQAAGKGHLDVAKWLHRNRREGCSSMAINRAARNDHIEVIEWLNLYSSERSTPVAIKLLLVRLSRLDTPPGSVSLLRMSSFQFKIRKSSVTTGGVGMATRAHAKIIKRMHIGSTGLKLEFMHLVTNK</sequence>
<protein>
    <submittedName>
        <fullName evidence="1">Putative ankyrin repeat domain-containing protein</fullName>
    </submittedName>
</protein>
<evidence type="ECO:0000313" key="1">
    <source>
        <dbReference type="EMBL" id="KAF4140885.1"/>
    </source>
</evidence>
<dbReference type="PANTHER" id="PTHR46586:SF3">
    <property type="entry name" value="ANKYRIN REPEAT-CONTAINING PROTEIN"/>
    <property type="match status" value="1"/>
</dbReference>
<dbReference type="AlphaFoldDB" id="A0A8S9UIR3"/>
<dbReference type="SUPFAM" id="SSF48403">
    <property type="entry name" value="Ankyrin repeat"/>
    <property type="match status" value="1"/>
</dbReference>
<reference evidence="1" key="1">
    <citation type="submission" date="2020-03" db="EMBL/GenBank/DDBJ databases">
        <title>Hybrid Assembly of Korean Phytophthora infestans isolates.</title>
        <authorList>
            <person name="Prokchorchik M."/>
            <person name="Lee Y."/>
            <person name="Seo J."/>
            <person name="Cho J.-H."/>
            <person name="Park Y.-E."/>
            <person name="Jang D.-C."/>
            <person name="Im J.-S."/>
            <person name="Choi J.-G."/>
            <person name="Park H.-J."/>
            <person name="Lee G.-B."/>
            <person name="Lee Y.-G."/>
            <person name="Hong S.-Y."/>
            <person name="Cho K."/>
            <person name="Sohn K.H."/>
        </authorList>
    </citation>
    <scope>NUCLEOTIDE SEQUENCE</scope>
    <source>
        <strain evidence="1">KR_2_A2</strain>
    </source>
</reference>
<dbReference type="Gene3D" id="1.25.40.20">
    <property type="entry name" value="Ankyrin repeat-containing domain"/>
    <property type="match status" value="1"/>
</dbReference>
<dbReference type="Pfam" id="PF13637">
    <property type="entry name" value="Ank_4"/>
    <property type="match status" value="1"/>
</dbReference>
<evidence type="ECO:0000313" key="2">
    <source>
        <dbReference type="Proteomes" id="UP000704712"/>
    </source>
</evidence>
<organism evidence="1 2">
    <name type="scientific">Phytophthora infestans</name>
    <name type="common">Potato late blight agent</name>
    <name type="synonym">Botrytis infestans</name>
    <dbReference type="NCBI Taxonomy" id="4787"/>
    <lineage>
        <taxon>Eukaryota</taxon>
        <taxon>Sar</taxon>
        <taxon>Stramenopiles</taxon>
        <taxon>Oomycota</taxon>
        <taxon>Peronosporomycetes</taxon>
        <taxon>Peronosporales</taxon>
        <taxon>Peronosporaceae</taxon>
        <taxon>Phytophthora</taxon>
    </lineage>
</organism>
<proteinExistence type="predicted"/>
<accession>A0A8S9UIR3</accession>